<keyword evidence="2" id="KW-1133">Transmembrane helix</keyword>
<reference evidence="4" key="1">
    <citation type="submission" date="2015-11" db="EMBL/GenBank/DDBJ databases">
        <title>Genomic diversity of Staphylococcus saprophyticus strains from urinary tract infections, animal surfaces, and fermented foods.</title>
        <authorList>
            <person name="Wolfe B.E."/>
        </authorList>
    </citation>
    <scope>NUCLEOTIDE SEQUENCE [LARGE SCALE GENOMIC DNA]</scope>
    <source>
        <strain evidence="4">738_7</strain>
    </source>
</reference>
<sequence>MKNSNDNRDMMDYDEAKKLRRDMLTIILFIVAVFIVVFVIVRFNQVNELKDEIKAKQEQKESVEAYNKDLEGKREQQLESVGLSEVKKDMETFNNLFFVWNTWGEYDKNMKELQQLFPKIDEDKKVDISGKDVGSGDSPKSSYDNDFYTTTNKNEIAEKVTQNKDGISSKSSTVWFIVGDKNDDDLFNISHMKRYRELSPN</sequence>
<feature type="transmembrane region" description="Helical" evidence="2">
    <location>
        <begin position="21"/>
        <end position="41"/>
    </location>
</feature>
<evidence type="ECO:0000256" key="1">
    <source>
        <dbReference type="SAM" id="Coils"/>
    </source>
</evidence>
<evidence type="ECO:0000256" key="2">
    <source>
        <dbReference type="SAM" id="Phobius"/>
    </source>
</evidence>
<keyword evidence="2" id="KW-0472">Membrane</keyword>
<keyword evidence="2" id="KW-0812">Transmembrane</keyword>
<gene>
    <name evidence="3" type="ORF">ASS94_00700</name>
</gene>
<protein>
    <submittedName>
        <fullName evidence="3">Uncharacterized protein</fullName>
    </submittedName>
</protein>
<accession>A0AAP7IGD1</accession>
<keyword evidence="1" id="KW-0175">Coiled coil</keyword>
<dbReference type="Proteomes" id="UP000095464">
    <property type="component" value="Unassembled WGS sequence"/>
</dbReference>
<dbReference type="EMBL" id="LNPX01000004">
    <property type="protein sequence ID" value="OEK58873.1"/>
    <property type="molecule type" value="Genomic_DNA"/>
</dbReference>
<proteinExistence type="predicted"/>
<feature type="coiled-coil region" evidence="1">
    <location>
        <begin position="46"/>
        <end position="76"/>
    </location>
</feature>
<organism evidence="3 4">
    <name type="scientific">Staphylococcus equorum</name>
    <dbReference type="NCBI Taxonomy" id="246432"/>
    <lineage>
        <taxon>Bacteria</taxon>
        <taxon>Bacillati</taxon>
        <taxon>Bacillota</taxon>
        <taxon>Bacilli</taxon>
        <taxon>Bacillales</taxon>
        <taxon>Staphylococcaceae</taxon>
        <taxon>Staphylococcus</taxon>
    </lineage>
</organism>
<comment type="caution">
    <text evidence="3">The sequence shown here is derived from an EMBL/GenBank/DDBJ whole genome shotgun (WGS) entry which is preliminary data.</text>
</comment>
<evidence type="ECO:0000313" key="3">
    <source>
        <dbReference type="EMBL" id="OEK58873.1"/>
    </source>
</evidence>
<dbReference type="RefSeq" id="WP_069854273.1">
    <property type="nucleotide sequence ID" value="NZ_LNPX01000004.1"/>
</dbReference>
<dbReference type="AlphaFoldDB" id="A0AAP7IGD1"/>
<name>A0AAP7IGD1_9STAP</name>
<evidence type="ECO:0000313" key="4">
    <source>
        <dbReference type="Proteomes" id="UP000095464"/>
    </source>
</evidence>